<evidence type="ECO:0000313" key="2">
    <source>
        <dbReference type="EMBL" id="QTD53282.1"/>
    </source>
</evidence>
<organism evidence="2 3">
    <name type="scientific">Sulfidibacter corallicola</name>
    <dbReference type="NCBI Taxonomy" id="2818388"/>
    <lineage>
        <taxon>Bacteria</taxon>
        <taxon>Pseudomonadati</taxon>
        <taxon>Acidobacteriota</taxon>
        <taxon>Holophagae</taxon>
        <taxon>Acanthopleuribacterales</taxon>
        <taxon>Acanthopleuribacteraceae</taxon>
        <taxon>Sulfidibacter</taxon>
    </lineage>
</organism>
<dbReference type="InterPro" id="IPR027463">
    <property type="entry name" value="AcrB_DN_DC_subdom"/>
</dbReference>
<dbReference type="Gene3D" id="3.30.70.1440">
    <property type="entry name" value="Multidrug efflux transporter AcrB pore domain"/>
    <property type="match status" value="1"/>
</dbReference>
<dbReference type="SUPFAM" id="SSF82714">
    <property type="entry name" value="Multidrug efflux transporter AcrB TolC docking domain, DN and DC subdomains"/>
    <property type="match status" value="2"/>
</dbReference>
<keyword evidence="1" id="KW-0472">Membrane</keyword>
<dbReference type="Gene3D" id="1.20.1640.10">
    <property type="entry name" value="Multidrug efflux transporter AcrB transmembrane domain"/>
    <property type="match status" value="4"/>
</dbReference>
<dbReference type="RefSeq" id="WP_237383384.1">
    <property type="nucleotide sequence ID" value="NZ_CP071793.1"/>
</dbReference>
<dbReference type="KEGG" id="scor:J3U87_12575"/>
<keyword evidence="1" id="KW-0812">Transmembrane</keyword>
<dbReference type="SUPFAM" id="SSF82693">
    <property type="entry name" value="Multidrug efflux transporter AcrB pore domain, PN1, PN2, PC1 and PC2 subdomains"/>
    <property type="match status" value="3"/>
</dbReference>
<dbReference type="SUPFAM" id="SSF82866">
    <property type="entry name" value="Multidrug efflux transporter AcrB transmembrane domain"/>
    <property type="match status" value="2"/>
</dbReference>
<feature type="transmembrane region" description="Helical" evidence="1">
    <location>
        <begin position="596"/>
        <end position="613"/>
    </location>
</feature>
<feature type="transmembrane region" description="Helical" evidence="1">
    <location>
        <begin position="1063"/>
        <end position="1085"/>
    </location>
</feature>
<feature type="transmembrane region" description="Helical" evidence="1">
    <location>
        <begin position="335"/>
        <end position="354"/>
    </location>
</feature>
<name>A0A8A4TWE2_SULCO</name>
<dbReference type="Gene3D" id="3.30.2090.10">
    <property type="entry name" value="Multidrug efflux transporter AcrB TolC docking domain, DN and DC subdomains"/>
    <property type="match status" value="2"/>
</dbReference>
<feature type="transmembrane region" description="Helical" evidence="1">
    <location>
        <begin position="432"/>
        <end position="453"/>
    </location>
</feature>
<gene>
    <name evidence="2" type="ORF">J3U87_12575</name>
</gene>
<feature type="transmembrane region" description="Helical" evidence="1">
    <location>
        <begin position="625"/>
        <end position="643"/>
    </location>
</feature>
<keyword evidence="1" id="KW-1133">Transmembrane helix</keyword>
<feature type="transmembrane region" description="Helical" evidence="1">
    <location>
        <begin position="546"/>
        <end position="564"/>
    </location>
</feature>
<evidence type="ECO:0000256" key="1">
    <source>
        <dbReference type="SAM" id="Phobius"/>
    </source>
</evidence>
<evidence type="ECO:0000313" key="3">
    <source>
        <dbReference type="Proteomes" id="UP000663929"/>
    </source>
</evidence>
<dbReference type="InterPro" id="IPR001036">
    <property type="entry name" value="Acrflvin-R"/>
</dbReference>
<feature type="transmembrane region" description="Helical" evidence="1">
    <location>
        <begin position="1125"/>
        <end position="1148"/>
    </location>
</feature>
<dbReference type="GO" id="GO:0042910">
    <property type="term" value="F:xenobiotic transmembrane transporter activity"/>
    <property type="evidence" value="ECO:0007669"/>
    <property type="project" value="TreeGrafter"/>
</dbReference>
<feature type="transmembrane region" description="Helical" evidence="1">
    <location>
        <begin position="988"/>
        <end position="1008"/>
    </location>
</feature>
<dbReference type="PANTHER" id="PTHR32063">
    <property type="match status" value="1"/>
</dbReference>
<accession>A0A8A4TWE2</accession>
<dbReference type="EMBL" id="CP071793">
    <property type="protein sequence ID" value="QTD53282.1"/>
    <property type="molecule type" value="Genomic_DNA"/>
</dbReference>
<protein>
    <submittedName>
        <fullName evidence="2">Efflux RND transporter permease subunit</fullName>
    </submittedName>
</protein>
<sequence>MISISLKRPVTVAMCVLGLLVFGVLSYTQLGRDLLPDIAYPSLTVVTRYEGSAPPEVEEFITKPLESALATVKGKRRISSISREGISLITIEFEWGHDMQFATLHVREKLDNARYQPTFPQDAERPNILRWDPSAKPIVGLAITGKMPLLELREMVREVIKPRLEQLDGVAFAQLSGDIERVIDVEVDREKLALYEIKLQDIANAIGRANANVPGGTIKKGRYRYSLRTLGEFQSVAEINSVVVARKNGADILVSDVAIVHDTAKDRDAMSMLDGAEAMGLLIYKESGANTIESTDRIKALLGELNQAYANDEQQVRLVLAFEEAKFIKQALNNVWVSLLFGGFFAFLVLVLFLADLKSPFFIFVSIPIAIITTLVCMYFADITLNIMSLGGLALGVGMLVDNSIVVLENIYRYREQGQSPLEAAFRGAREVALPVFASTLTTIAVFFPIIYLKGVAGALFSEQAWAVTFSLVSSLVVSLTVLPLLTALSSILEGRDSLPAKLTPIWKLEASTYPRGLVFWRWWEFLVCFLMVALVAAYFKQTWTRLAYLGLALFFLPVGLFLIKWIATFLLSWLFQAMVFLLVAGKNSLEFLLERMILPGFNALYGAFEHFYHRSLVWCLDRKWVVVSLGLILMTLTYMTGIELKRELMPKSATGQFTIEAKLPPGTSLEITAEVIEKLETTLLEEPSVALIFSQIGASDANLSQLLKDSGTNTAQLSVKMNEAHVSLDEVYRLSGVTRQFAESVPGLEVAFTESESSFEDLLASEGGTGLVVQIQSESFDDLFEANDKAVQALGEVDVLQDVKSTLTRDYPQMKVTLDRDQIGFYGFSLADIGQYLSGGMRGSEATQYKEFDRNIDVRVRFSEEDRENFERVMQAKLTSPNGIGVPLSELIHAEVIKGLKEVRRVNQRRVALVTANLGGRKISEVLPTVEAELEKLSLPSGVHYQIVGEQEGIQNSFSQLFLAFLLSGALVYMIMAGQFESLRFPFVVIFTIPMGLVGTVFMLFTFDQSINIMSLIGLVVLTGIVVNDAIVKVDFINQARKEGASVRGAILEASRVRLRPILMTTATTVLGLTPMAFGFIPWLMNLEPIQPIVLFLDQVAVSMGAPLASELFSPRGAEIQRPLALVVIGGLSLATLLTLVLIPVLYESLAASKTEPVAEAPEAEVVA</sequence>
<dbReference type="PRINTS" id="PR00702">
    <property type="entry name" value="ACRIFLAVINRP"/>
</dbReference>
<dbReference type="Gene3D" id="3.30.70.1320">
    <property type="entry name" value="Multidrug efflux transporter AcrB pore domain like"/>
    <property type="match status" value="1"/>
</dbReference>
<dbReference type="PANTHER" id="PTHR32063:SF0">
    <property type="entry name" value="SWARMING MOTILITY PROTEIN SWRC"/>
    <property type="match status" value="1"/>
</dbReference>
<dbReference type="Proteomes" id="UP000663929">
    <property type="component" value="Chromosome"/>
</dbReference>
<feature type="transmembrane region" description="Helical" evidence="1">
    <location>
        <begin position="465"/>
        <end position="486"/>
    </location>
</feature>
<feature type="transmembrane region" description="Helical" evidence="1">
    <location>
        <begin position="361"/>
        <end position="381"/>
    </location>
</feature>
<dbReference type="Pfam" id="PF00873">
    <property type="entry name" value="ACR_tran"/>
    <property type="match status" value="3"/>
</dbReference>
<reference evidence="2" key="1">
    <citation type="submission" date="2021-03" db="EMBL/GenBank/DDBJ databases">
        <title>Acanthopleuribacteraceae sp. M133.</title>
        <authorList>
            <person name="Wang G."/>
        </authorList>
    </citation>
    <scope>NUCLEOTIDE SEQUENCE</scope>
    <source>
        <strain evidence="2">M133</strain>
    </source>
</reference>
<feature type="transmembrane region" description="Helical" evidence="1">
    <location>
        <begin position="387"/>
        <end position="411"/>
    </location>
</feature>
<dbReference type="GO" id="GO:0005886">
    <property type="term" value="C:plasma membrane"/>
    <property type="evidence" value="ECO:0007669"/>
    <property type="project" value="TreeGrafter"/>
</dbReference>
<feature type="transmembrane region" description="Helical" evidence="1">
    <location>
        <begin position="523"/>
        <end position="540"/>
    </location>
</feature>
<dbReference type="AlphaFoldDB" id="A0A8A4TWE2"/>
<proteinExistence type="predicted"/>
<keyword evidence="3" id="KW-1185">Reference proteome</keyword>
<feature type="transmembrane region" description="Helical" evidence="1">
    <location>
        <begin position="958"/>
        <end position="976"/>
    </location>
</feature>
<dbReference type="Gene3D" id="3.30.70.1430">
    <property type="entry name" value="Multidrug efflux transporter AcrB pore domain"/>
    <property type="match status" value="2"/>
</dbReference>
<feature type="transmembrane region" description="Helical" evidence="1">
    <location>
        <begin position="1014"/>
        <end position="1033"/>
    </location>
</feature>